<name>N1Q780_PSEFD</name>
<evidence type="ECO:0000313" key="2">
    <source>
        <dbReference type="EMBL" id="EME87411.1"/>
    </source>
</evidence>
<proteinExistence type="predicted"/>
<dbReference type="STRING" id="383855.N1Q780"/>
<dbReference type="RefSeq" id="XP_007920858.1">
    <property type="nucleotide sequence ID" value="XM_007922667.1"/>
</dbReference>
<evidence type="ECO:0000256" key="1">
    <source>
        <dbReference type="SAM" id="MobiDB-lite"/>
    </source>
</evidence>
<dbReference type="VEuPathDB" id="FungiDB:MYCFIDRAFT_209504"/>
<feature type="region of interest" description="Disordered" evidence="1">
    <location>
        <begin position="1"/>
        <end position="104"/>
    </location>
</feature>
<reference evidence="2 3" key="1">
    <citation type="journal article" date="2012" name="PLoS Pathog.">
        <title>Diverse lifestyles and strategies of plant pathogenesis encoded in the genomes of eighteen Dothideomycetes fungi.</title>
        <authorList>
            <person name="Ohm R.A."/>
            <person name="Feau N."/>
            <person name="Henrissat B."/>
            <person name="Schoch C.L."/>
            <person name="Horwitz B.A."/>
            <person name="Barry K.W."/>
            <person name="Condon B.J."/>
            <person name="Copeland A.C."/>
            <person name="Dhillon B."/>
            <person name="Glaser F."/>
            <person name="Hesse C.N."/>
            <person name="Kosti I."/>
            <person name="LaButti K."/>
            <person name="Lindquist E.A."/>
            <person name="Lucas S."/>
            <person name="Salamov A.A."/>
            <person name="Bradshaw R.E."/>
            <person name="Ciuffetti L."/>
            <person name="Hamelin R.C."/>
            <person name="Kema G.H.J."/>
            <person name="Lawrence C."/>
            <person name="Scott J.A."/>
            <person name="Spatafora J.W."/>
            <person name="Turgeon B.G."/>
            <person name="de Wit P.J.G.M."/>
            <person name="Zhong S."/>
            <person name="Goodwin S.B."/>
            <person name="Grigoriev I.V."/>
        </authorList>
    </citation>
    <scope>NUCLEOTIDE SEQUENCE [LARGE SCALE GENOMIC DNA]</scope>
    <source>
        <strain evidence="2 3">CIRAD86</strain>
    </source>
</reference>
<dbReference type="GeneID" id="19336809"/>
<evidence type="ECO:0000313" key="3">
    <source>
        <dbReference type="Proteomes" id="UP000016932"/>
    </source>
</evidence>
<dbReference type="Proteomes" id="UP000016932">
    <property type="component" value="Unassembled WGS sequence"/>
</dbReference>
<protein>
    <submittedName>
        <fullName evidence="2">Uncharacterized protein</fullName>
    </submittedName>
</protein>
<organism evidence="2 3">
    <name type="scientific">Pseudocercospora fijiensis (strain CIRAD86)</name>
    <name type="common">Black leaf streak disease fungus</name>
    <name type="synonym">Mycosphaerella fijiensis</name>
    <dbReference type="NCBI Taxonomy" id="383855"/>
    <lineage>
        <taxon>Eukaryota</taxon>
        <taxon>Fungi</taxon>
        <taxon>Dikarya</taxon>
        <taxon>Ascomycota</taxon>
        <taxon>Pezizomycotina</taxon>
        <taxon>Dothideomycetes</taxon>
        <taxon>Dothideomycetidae</taxon>
        <taxon>Mycosphaerellales</taxon>
        <taxon>Mycosphaerellaceae</taxon>
        <taxon>Pseudocercospora</taxon>
    </lineage>
</organism>
<dbReference type="HOGENOM" id="CLU_2251227_0_0_1"/>
<keyword evidence="3" id="KW-1185">Reference proteome</keyword>
<gene>
    <name evidence="2" type="ORF">MYCFIDRAFT_209504</name>
</gene>
<feature type="compositionally biased region" description="Basic and acidic residues" evidence="1">
    <location>
        <begin position="78"/>
        <end position="91"/>
    </location>
</feature>
<dbReference type="AlphaFoldDB" id="N1Q780"/>
<dbReference type="KEGG" id="pfj:MYCFIDRAFT_209504"/>
<sequence length="104" mass="12046">MHFAADQTPDRYEDELPGTAREYRNRKRRDVEDEEDDMRRRRRRERREAEGVKSSDGSSHDRRRTLASGASGYGDMGRAYDARPAMPERRASKGGSWLKKMAGL</sequence>
<dbReference type="EMBL" id="KB446555">
    <property type="protein sequence ID" value="EME87411.1"/>
    <property type="molecule type" value="Genomic_DNA"/>
</dbReference>
<accession>N1Q780</accession>